<proteinExistence type="predicted"/>
<gene>
    <name evidence="3" type="ORF">C8D78_3646</name>
</gene>
<feature type="compositionally biased region" description="Basic and acidic residues" evidence="1">
    <location>
        <begin position="72"/>
        <end position="87"/>
    </location>
</feature>
<protein>
    <submittedName>
        <fullName evidence="3">Uncharacterized protein</fullName>
    </submittedName>
</protein>
<dbReference type="Proteomes" id="UP000276055">
    <property type="component" value="Unassembled WGS sequence"/>
</dbReference>
<keyword evidence="2" id="KW-0812">Transmembrane</keyword>
<evidence type="ECO:0000313" key="4">
    <source>
        <dbReference type="Proteomes" id="UP000276055"/>
    </source>
</evidence>
<evidence type="ECO:0000256" key="2">
    <source>
        <dbReference type="SAM" id="Phobius"/>
    </source>
</evidence>
<sequence>MQSKRTWQITVGSILLAATMFVLPMPLAEVFTGIAGQGAAVMFVVGLGLLVGGLGFIAVGLRKQSRNLRTARTYDTREASSSNEDRPVNPYAVPNPYGAVRPPI</sequence>
<dbReference type="RefSeq" id="WP_120955241.1">
    <property type="nucleotide sequence ID" value="NZ_RBIR01000011.1"/>
</dbReference>
<dbReference type="EMBL" id="RBIR01000011">
    <property type="protein sequence ID" value="RKR12740.1"/>
    <property type="molecule type" value="Genomic_DNA"/>
</dbReference>
<dbReference type="OrthoDB" id="4948727at2"/>
<evidence type="ECO:0000256" key="1">
    <source>
        <dbReference type="SAM" id="MobiDB-lite"/>
    </source>
</evidence>
<feature type="region of interest" description="Disordered" evidence="1">
    <location>
        <begin position="70"/>
        <end position="104"/>
    </location>
</feature>
<accession>A0A495E734</accession>
<comment type="caution">
    <text evidence="3">The sequence shown here is derived from an EMBL/GenBank/DDBJ whole genome shotgun (WGS) entry which is preliminary data.</text>
</comment>
<feature type="transmembrane region" description="Helical" evidence="2">
    <location>
        <begin position="39"/>
        <end position="61"/>
    </location>
</feature>
<feature type="transmembrane region" description="Helical" evidence="2">
    <location>
        <begin position="7"/>
        <end position="27"/>
    </location>
</feature>
<organism evidence="3 4">
    <name type="scientific">Arthrobacter oryzae</name>
    <dbReference type="NCBI Taxonomy" id="409290"/>
    <lineage>
        <taxon>Bacteria</taxon>
        <taxon>Bacillati</taxon>
        <taxon>Actinomycetota</taxon>
        <taxon>Actinomycetes</taxon>
        <taxon>Micrococcales</taxon>
        <taxon>Micrococcaceae</taxon>
        <taxon>Arthrobacter</taxon>
    </lineage>
</organism>
<keyword evidence="2" id="KW-0472">Membrane</keyword>
<name>A0A495E734_9MICC</name>
<dbReference type="AlphaFoldDB" id="A0A495E734"/>
<keyword evidence="2" id="KW-1133">Transmembrane helix</keyword>
<evidence type="ECO:0000313" key="3">
    <source>
        <dbReference type="EMBL" id="RKR12740.1"/>
    </source>
</evidence>
<reference evidence="3 4" key="1">
    <citation type="submission" date="2018-10" db="EMBL/GenBank/DDBJ databases">
        <title>Genomic Encyclopedia of Type Strains, Phase IV (KMG-IV): sequencing the most valuable type-strain genomes for metagenomic binning, comparative biology and taxonomic classification.</title>
        <authorList>
            <person name="Goeker M."/>
        </authorList>
    </citation>
    <scope>NUCLEOTIDE SEQUENCE [LARGE SCALE GENOMIC DNA]</scope>
    <source>
        <strain evidence="3 4">DSM 25586</strain>
    </source>
</reference>